<dbReference type="Pfam" id="PF08045">
    <property type="entry name" value="CDC14"/>
    <property type="match status" value="1"/>
</dbReference>
<protein>
    <submittedName>
        <fullName evidence="1">Impaired sucrose induction 1-like protein</fullName>
    </submittedName>
</protein>
<reference evidence="1" key="1">
    <citation type="journal article" date="2006" name="Plant J.">
        <title>Impaired sucrose induction1 encodes a conserved plant-specific protein that couples carbohydrate availability to gene expression and plant growth.</title>
        <authorList>
            <person name="Rook F."/>
            <person name="Corke F."/>
            <person name="Baier M."/>
            <person name="Holman R."/>
            <person name="May A.G."/>
            <person name="Bevan M.W."/>
        </authorList>
    </citation>
    <scope>NUCLEOTIDE SEQUENCE</scope>
    <source>
        <tissue evidence="1">Leaves</tissue>
    </source>
</reference>
<dbReference type="SUPFAM" id="SSF48371">
    <property type="entry name" value="ARM repeat"/>
    <property type="match status" value="1"/>
</dbReference>
<evidence type="ECO:0000313" key="1">
    <source>
        <dbReference type="EMBL" id="CAG26908.1"/>
    </source>
</evidence>
<dbReference type="InterPro" id="IPR016024">
    <property type="entry name" value="ARM-type_fold"/>
</dbReference>
<dbReference type="PANTHER" id="PTHR34065">
    <property type="entry name" value="CELL DIVISION CONTROL PROTEIN 14"/>
    <property type="match status" value="1"/>
</dbReference>
<organism evidence="1">
    <name type="scientific">Medicago truncatula</name>
    <name type="common">Barrel medic</name>
    <name type="synonym">Medicago tribuloides</name>
    <dbReference type="NCBI Taxonomy" id="3880"/>
    <lineage>
        <taxon>Eukaryota</taxon>
        <taxon>Viridiplantae</taxon>
        <taxon>Streptophyta</taxon>
        <taxon>Embryophyta</taxon>
        <taxon>Tracheophyta</taxon>
        <taxon>Spermatophyta</taxon>
        <taxon>Magnoliopsida</taxon>
        <taxon>eudicotyledons</taxon>
        <taxon>Gunneridae</taxon>
        <taxon>Pentapetalae</taxon>
        <taxon>rosids</taxon>
        <taxon>fabids</taxon>
        <taxon>Fabales</taxon>
        <taxon>Fabaceae</taxon>
        <taxon>Papilionoideae</taxon>
        <taxon>50 kb inversion clade</taxon>
        <taxon>NPAAA clade</taxon>
        <taxon>Hologalegina</taxon>
        <taxon>IRL clade</taxon>
        <taxon>Trifolieae</taxon>
        <taxon>Medicago</taxon>
    </lineage>
</organism>
<name>Q5TJC4_MEDTR</name>
<dbReference type="PANTHER" id="PTHR34065:SF1">
    <property type="entry name" value="CELL DIVISION CONTROL PROTEIN 14"/>
    <property type="match status" value="1"/>
</dbReference>
<gene>
    <name evidence="1" type="primary">isi1</name>
</gene>
<dbReference type="InterPro" id="IPR011989">
    <property type="entry name" value="ARM-like"/>
</dbReference>
<dbReference type="Gene3D" id="1.25.10.10">
    <property type="entry name" value="Leucine-rich Repeat Variant"/>
    <property type="match status" value="1"/>
</dbReference>
<dbReference type="AlphaFoldDB" id="Q5TJC4"/>
<dbReference type="InterPro" id="IPR012535">
    <property type="entry name" value="Cell_div_Cdc14"/>
</dbReference>
<proteinExistence type="evidence at transcript level"/>
<dbReference type="EMBL" id="AJ697743">
    <property type="protein sequence ID" value="CAG26908.1"/>
    <property type="molecule type" value="mRNA"/>
</dbReference>
<dbReference type="ExpressionAtlas" id="Q5TJC4">
    <property type="expression patterns" value="differential"/>
</dbReference>
<accession>Q5TJC4</accession>
<sequence>MYLKKPLWSEGIETTKQDSTGSSSSSSDPNASVVELVNSLQQQRVYREVTLALTTGLRDARAEFSFLRLRALRSILNFLNSIAHSHSTIYLFNLTQSIPHLQVLPVLFQHSLKETENDYNYSRVGDVSHIFGVEPMKLTSPSTDDEIALALRVLEGCCLLHPHSTTLAHQHNAVQVLLNILSTRGVLEQSACLDALISLMVDSSPNQMDFEKCNGIMEVADLIRDKQVDENLRLKCGEFLQLLIGHVNGRDSPPLASIHEDTRRLLGETSASLIWAASQFGSTLDPEQRLTALQIQARRILESLDLY</sequence>